<keyword evidence="3 4" id="KW-0406">Ion transport</keyword>
<dbReference type="EMBL" id="FNFK01000005">
    <property type="protein sequence ID" value="SDJ83632.1"/>
    <property type="molecule type" value="Genomic_DNA"/>
</dbReference>
<dbReference type="RefSeq" id="WP_091265004.1">
    <property type="nucleotide sequence ID" value="NZ_FNFK01000005.1"/>
</dbReference>
<dbReference type="STRING" id="426701.SAMN04488098_100549"/>
<keyword evidence="4" id="KW-0375">Hydrogen ion transport</keyword>
<proteinExistence type="inferred from homology"/>
<dbReference type="GO" id="GO:0046961">
    <property type="term" value="F:proton-transporting ATPase activity, rotational mechanism"/>
    <property type="evidence" value="ECO:0007669"/>
    <property type="project" value="InterPro"/>
</dbReference>
<dbReference type="GO" id="GO:0046933">
    <property type="term" value="F:proton-transporting ATP synthase activity, rotational mechanism"/>
    <property type="evidence" value="ECO:0007669"/>
    <property type="project" value="UniProtKB-UniRule"/>
</dbReference>
<dbReference type="OrthoDB" id="5311at2"/>
<dbReference type="NCBIfam" id="NF002384">
    <property type="entry name" value="PRK01395.1"/>
    <property type="match status" value="1"/>
</dbReference>
<dbReference type="HAMAP" id="MF_00312">
    <property type="entry name" value="ATP_synth_F_arch"/>
    <property type="match status" value="1"/>
</dbReference>
<name>A0A1G8WZ40_9LACT</name>
<accession>A0A1G8WZ40</accession>
<gene>
    <name evidence="4" type="primary">atpF</name>
    <name evidence="5" type="ORF">SAMN04488098_100549</name>
</gene>
<evidence type="ECO:0000313" key="5">
    <source>
        <dbReference type="EMBL" id="SDJ83632.1"/>
    </source>
</evidence>
<evidence type="ECO:0000256" key="2">
    <source>
        <dbReference type="ARBA" id="ARBA00022448"/>
    </source>
</evidence>
<dbReference type="GO" id="GO:0042777">
    <property type="term" value="P:proton motive force-driven plasma membrane ATP synthesis"/>
    <property type="evidence" value="ECO:0007669"/>
    <property type="project" value="UniProtKB-UniRule"/>
</dbReference>
<organism evidence="5 6">
    <name type="scientific">Alkalibacterium thalassium</name>
    <dbReference type="NCBI Taxonomy" id="426701"/>
    <lineage>
        <taxon>Bacteria</taxon>
        <taxon>Bacillati</taxon>
        <taxon>Bacillota</taxon>
        <taxon>Bacilli</taxon>
        <taxon>Lactobacillales</taxon>
        <taxon>Carnobacteriaceae</taxon>
        <taxon>Alkalibacterium</taxon>
    </lineage>
</organism>
<dbReference type="Proteomes" id="UP000199433">
    <property type="component" value="Unassembled WGS sequence"/>
</dbReference>
<protein>
    <recommendedName>
        <fullName evidence="4">V-type ATP synthase subunit F</fullName>
    </recommendedName>
    <alternativeName>
        <fullName evidence="4">V-ATPase subunit F</fullName>
    </alternativeName>
</protein>
<dbReference type="InterPro" id="IPR022944">
    <property type="entry name" value="ATPase_V1-cplx_fsu_bac/arc"/>
</dbReference>
<comment type="function">
    <text evidence="4">Produces ATP from ADP in the presence of a proton gradient across the membrane.</text>
</comment>
<reference evidence="6" key="1">
    <citation type="submission" date="2016-10" db="EMBL/GenBank/DDBJ databases">
        <authorList>
            <person name="Varghese N."/>
            <person name="Submissions S."/>
        </authorList>
    </citation>
    <scope>NUCLEOTIDE SEQUENCE [LARGE SCALE GENOMIC DNA]</scope>
    <source>
        <strain evidence="6">DSM 19181</strain>
    </source>
</reference>
<dbReference type="AlphaFoldDB" id="A0A1G8WZ40"/>
<evidence type="ECO:0000313" key="6">
    <source>
        <dbReference type="Proteomes" id="UP000199433"/>
    </source>
</evidence>
<keyword evidence="4" id="KW-0066">ATP synthesis</keyword>
<evidence type="ECO:0000256" key="1">
    <source>
        <dbReference type="ARBA" id="ARBA00010148"/>
    </source>
</evidence>
<dbReference type="GO" id="GO:0005524">
    <property type="term" value="F:ATP binding"/>
    <property type="evidence" value="ECO:0007669"/>
    <property type="project" value="UniProtKB-UniRule"/>
</dbReference>
<evidence type="ECO:0000256" key="4">
    <source>
        <dbReference type="HAMAP-Rule" id="MF_00312"/>
    </source>
</evidence>
<keyword evidence="6" id="KW-1185">Reference proteome</keyword>
<evidence type="ECO:0000256" key="3">
    <source>
        <dbReference type="ARBA" id="ARBA00023065"/>
    </source>
</evidence>
<sequence>MPNKIGVVGDKDSVLAFKMLGFSVYFASEAKETRRIIDNLSDKDYGVIYLTEQLAELVPETIRRYDAKMKPAIILIPNHTGSRGIGKKRVQENVEKAVGQNIL</sequence>
<dbReference type="SUPFAM" id="SSF159468">
    <property type="entry name" value="AtpF-like"/>
    <property type="match status" value="1"/>
</dbReference>
<dbReference type="InterPro" id="IPR008218">
    <property type="entry name" value="ATPase_V1-cplx_f_g_su"/>
</dbReference>
<dbReference type="InterPro" id="IPR036906">
    <property type="entry name" value="ATPase_V1_fsu_sf"/>
</dbReference>
<dbReference type="Pfam" id="PF01990">
    <property type="entry name" value="ATP-synt_F"/>
    <property type="match status" value="1"/>
</dbReference>
<comment type="similarity">
    <text evidence="1 4">Belongs to the V-ATPase F subunit family.</text>
</comment>
<keyword evidence="2 4" id="KW-0813">Transport</keyword>
<dbReference type="Gene3D" id="3.40.50.10580">
    <property type="entry name" value="ATPase, V1 complex, subunit F"/>
    <property type="match status" value="1"/>
</dbReference>